<protein>
    <submittedName>
        <fullName evidence="2">Alkylhydroperoxidase</fullName>
    </submittedName>
</protein>
<dbReference type="PANTHER" id="PTHR33930:SF8">
    <property type="entry name" value="4-CARBOXYMUCONOLACTONE DECARBOXYLASE"/>
    <property type="match status" value="1"/>
</dbReference>
<dbReference type="Gene3D" id="1.20.1290.10">
    <property type="entry name" value="AhpD-like"/>
    <property type="match status" value="1"/>
</dbReference>
<keyword evidence="3" id="KW-1185">Reference proteome</keyword>
<sequence length="100" mass="10939">MQFLIDRLPDTAASFVQMRGTIFKDGALDARTKELIAVAASVLLKCERCTEIHSQRAMAGGATKDELAEAIAVAMFISAGSTLHWTDIYNDIFAEDESKE</sequence>
<dbReference type="InterPro" id="IPR029032">
    <property type="entry name" value="AhpD-like"/>
</dbReference>
<gene>
    <name evidence="2" type="ORF">PV02_10465</name>
</gene>
<evidence type="ECO:0000313" key="2">
    <source>
        <dbReference type="EMBL" id="MCQ6963512.1"/>
    </source>
</evidence>
<organism evidence="2 3">
    <name type="scientific">Methanolobus chelungpuianus</name>
    <dbReference type="NCBI Taxonomy" id="502115"/>
    <lineage>
        <taxon>Archaea</taxon>
        <taxon>Methanobacteriati</taxon>
        <taxon>Methanobacteriota</taxon>
        <taxon>Stenosarchaea group</taxon>
        <taxon>Methanomicrobia</taxon>
        <taxon>Methanosarcinales</taxon>
        <taxon>Methanosarcinaceae</taxon>
        <taxon>Methanolobus</taxon>
    </lineage>
</organism>
<dbReference type="Proteomes" id="UP001206983">
    <property type="component" value="Unassembled WGS sequence"/>
</dbReference>
<dbReference type="AlphaFoldDB" id="A0AAE3HB92"/>
<dbReference type="Pfam" id="PF02627">
    <property type="entry name" value="CMD"/>
    <property type="match status" value="1"/>
</dbReference>
<name>A0AAE3HB92_9EURY</name>
<dbReference type="EMBL" id="JTEO01000006">
    <property type="protein sequence ID" value="MCQ6963512.1"/>
    <property type="molecule type" value="Genomic_DNA"/>
</dbReference>
<comment type="caution">
    <text evidence="2">The sequence shown here is derived from an EMBL/GenBank/DDBJ whole genome shotgun (WGS) entry which is preliminary data.</text>
</comment>
<dbReference type="NCBIfam" id="TIGR00778">
    <property type="entry name" value="ahpD_dom"/>
    <property type="match status" value="1"/>
</dbReference>
<dbReference type="SUPFAM" id="SSF69118">
    <property type="entry name" value="AhpD-like"/>
    <property type="match status" value="1"/>
</dbReference>
<evidence type="ECO:0000313" key="3">
    <source>
        <dbReference type="Proteomes" id="UP001206983"/>
    </source>
</evidence>
<dbReference type="InterPro" id="IPR004675">
    <property type="entry name" value="AhpD_core"/>
</dbReference>
<dbReference type="RefSeq" id="WP_256623392.1">
    <property type="nucleotide sequence ID" value="NZ_JTEO01000006.1"/>
</dbReference>
<proteinExistence type="predicted"/>
<feature type="domain" description="Carboxymuconolactone decarboxylase-like" evidence="1">
    <location>
        <begin position="9"/>
        <end position="81"/>
    </location>
</feature>
<dbReference type="GO" id="GO:0051920">
    <property type="term" value="F:peroxiredoxin activity"/>
    <property type="evidence" value="ECO:0007669"/>
    <property type="project" value="InterPro"/>
</dbReference>
<dbReference type="InterPro" id="IPR003779">
    <property type="entry name" value="CMD-like"/>
</dbReference>
<evidence type="ECO:0000259" key="1">
    <source>
        <dbReference type="Pfam" id="PF02627"/>
    </source>
</evidence>
<dbReference type="PANTHER" id="PTHR33930">
    <property type="entry name" value="ALKYL HYDROPEROXIDE REDUCTASE AHPD"/>
    <property type="match status" value="1"/>
</dbReference>
<accession>A0AAE3HB92</accession>
<reference evidence="2 3" key="1">
    <citation type="journal article" date="2011" name="Appl. Environ. Microbiol.">
        <title>Methanogenic archaea isolated from Taiwan's Chelungpu fault.</title>
        <authorList>
            <person name="Wu S.Y."/>
            <person name="Lai M.C."/>
        </authorList>
    </citation>
    <scope>NUCLEOTIDE SEQUENCE [LARGE SCALE GENOMIC DNA]</scope>
    <source>
        <strain evidence="2 3">St545Mb</strain>
    </source>
</reference>